<feature type="transmembrane region" description="Helical" evidence="1">
    <location>
        <begin position="33"/>
        <end position="55"/>
    </location>
</feature>
<organism evidence="2">
    <name type="scientific">viral metagenome</name>
    <dbReference type="NCBI Taxonomy" id="1070528"/>
    <lineage>
        <taxon>unclassified sequences</taxon>
        <taxon>metagenomes</taxon>
        <taxon>organismal metagenomes</taxon>
    </lineage>
</organism>
<feature type="transmembrane region" description="Helical" evidence="1">
    <location>
        <begin position="129"/>
        <end position="150"/>
    </location>
</feature>
<keyword evidence="1" id="KW-0472">Membrane</keyword>
<reference evidence="2" key="1">
    <citation type="journal article" date="2020" name="Nature">
        <title>Giant virus diversity and host interactions through global metagenomics.</title>
        <authorList>
            <person name="Schulz F."/>
            <person name="Roux S."/>
            <person name="Paez-Espino D."/>
            <person name="Jungbluth S."/>
            <person name="Walsh D.A."/>
            <person name="Denef V.J."/>
            <person name="McMahon K.D."/>
            <person name="Konstantinidis K.T."/>
            <person name="Eloe-Fadrosh E.A."/>
            <person name="Kyrpides N.C."/>
            <person name="Woyke T."/>
        </authorList>
    </citation>
    <scope>NUCLEOTIDE SEQUENCE</scope>
    <source>
        <strain evidence="2">GVMAG-S-ERX555907-102</strain>
    </source>
</reference>
<evidence type="ECO:0000256" key="1">
    <source>
        <dbReference type="SAM" id="Phobius"/>
    </source>
</evidence>
<accession>A0A6C0L1X4</accession>
<protein>
    <submittedName>
        <fullName evidence="2">Uncharacterized protein</fullName>
    </submittedName>
</protein>
<keyword evidence="1" id="KW-1133">Transmembrane helix</keyword>
<keyword evidence="1" id="KW-0812">Transmembrane</keyword>
<feature type="transmembrane region" description="Helical" evidence="1">
    <location>
        <begin position="156"/>
        <end position="179"/>
    </location>
</feature>
<feature type="transmembrane region" description="Helical" evidence="1">
    <location>
        <begin position="62"/>
        <end position="85"/>
    </location>
</feature>
<dbReference type="EMBL" id="MN741009">
    <property type="protein sequence ID" value="QHU22518.1"/>
    <property type="molecule type" value="Genomic_DNA"/>
</dbReference>
<sequence>MSDQYPKNQHNKDKRPNKNILFSNEAIPTTSSLLYYVSVVGPSVLIGFFILLSIFNQNLKGLAYLVGICVLFTLTSTFNEMFSALSENNGSEKCYSHGLLSSSGGLSYGTLVYVFSFFYLLLPMMINGIVNIPLLFSLIMVMIVDGVVNIRQGCTTMTFIVVSFLLAMIAGTFWSLIIYQIKPDLVYHTDYITNNKLACSMPSKQKFKCVVKKRGEIIG</sequence>
<dbReference type="AlphaFoldDB" id="A0A6C0L1X4"/>
<name>A0A6C0L1X4_9ZZZZ</name>
<proteinExistence type="predicted"/>
<feature type="transmembrane region" description="Helical" evidence="1">
    <location>
        <begin position="105"/>
        <end position="122"/>
    </location>
</feature>
<evidence type="ECO:0000313" key="2">
    <source>
        <dbReference type="EMBL" id="QHU22518.1"/>
    </source>
</evidence>